<organism evidence="1 2">
    <name type="scientific">Metallumcola ferriviriculae</name>
    <dbReference type="NCBI Taxonomy" id="3039180"/>
    <lineage>
        <taxon>Bacteria</taxon>
        <taxon>Bacillati</taxon>
        <taxon>Bacillota</taxon>
        <taxon>Clostridia</taxon>
        <taxon>Neomoorellales</taxon>
        <taxon>Desulfitibacteraceae</taxon>
        <taxon>Metallumcola</taxon>
    </lineage>
</organism>
<dbReference type="RefSeq" id="WP_366923007.1">
    <property type="nucleotide sequence ID" value="NZ_CP121694.1"/>
</dbReference>
<sequence>MLKGKDKLLADKKELLSRFLRLTREQSECMSDEAYAQLGELSNIKQDLIEQIDAIDKRLSNRERISFTHTNQEINKEIQEIIAETLSIDRDNNKLLETMKRDTLEKIKHTKIRRRMHSLYRGDHLSIEGTLLDRKG</sequence>
<reference evidence="1 2" key="1">
    <citation type="submission" date="2023-04" db="EMBL/GenBank/DDBJ databases">
        <authorList>
            <person name="Hsu D."/>
        </authorList>
    </citation>
    <scope>NUCLEOTIDE SEQUENCE [LARGE SCALE GENOMIC DNA]</scope>
    <source>
        <strain evidence="1 2">MK1</strain>
    </source>
</reference>
<dbReference type="EMBL" id="CP121694">
    <property type="protein sequence ID" value="WRO23630.1"/>
    <property type="molecule type" value="Genomic_DNA"/>
</dbReference>
<dbReference type="InterPro" id="IPR036679">
    <property type="entry name" value="FlgN-like_sf"/>
</dbReference>
<evidence type="ECO:0000313" key="1">
    <source>
        <dbReference type="EMBL" id="WRO23630.1"/>
    </source>
</evidence>
<proteinExistence type="predicted"/>
<keyword evidence="2" id="KW-1185">Reference proteome</keyword>
<evidence type="ECO:0000313" key="2">
    <source>
        <dbReference type="Proteomes" id="UP001329915"/>
    </source>
</evidence>
<accession>A0AAU0UUN4</accession>
<protein>
    <submittedName>
        <fullName evidence="1">Uncharacterized protein</fullName>
    </submittedName>
</protein>
<dbReference type="Proteomes" id="UP001329915">
    <property type="component" value="Chromosome"/>
</dbReference>
<dbReference type="AlphaFoldDB" id="A0AAU0UUN4"/>
<dbReference type="KEGG" id="dbc:MFMK1_003495"/>
<dbReference type="GO" id="GO:0044780">
    <property type="term" value="P:bacterial-type flagellum assembly"/>
    <property type="evidence" value="ECO:0007669"/>
    <property type="project" value="InterPro"/>
</dbReference>
<name>A0AAU0UUN4_9FIRM</name>
<dbReference type="SUPFAM" id="SSF140566">
    <property type="entry name" value="FlgN-like"/>
    <property type="match status" value="1"/>
</dbReference>
<gene>
    <name evidence="1" type="ORF">MFMK1_003495</name>
</gene>